<proteinExistence type="predicted"/>
<reference evidence="2 3" key="1">
    <citation type="journal article" date="2024" name="Insects">
        <title>An Improved Chromosome-Level Genome Assembly of the Firefly Pyrocoelia pectoralis.</title>
        <authorList>
            <person name="Fu X."/>
            <person name="Meyer-Rochow V.B."/>
            <person name="Ballantyne L."/>
            <person name="Zhu X."/>
        </authorList>
    </citation>
    <scope>NUCLEOTIDE SEQUENCE [LARGE SCALE GENOMIC DNA]</scope>
    <source>
        <strain evidence="2">XCY_ONT2</strain>
    </source>
</reference>
<comment type="caution">
    <text evidence="2">The sequence shown here is derived from an EMBL/GenBank/DDBJ whole genome shotgun (WGS) entry which is preliminary data.</text>
</comment>
<feature type="compositionally biased region" description="Basic and acidic residues" evidence="1">
    <location>
        <begin position="192"/>
        <end position="204"/>
    </location>
</feature>
<dbReference type="AlphaFoldDB" id="A0AAN7VW44"/>
<feature type="region of interest" description="Disordered" evidence="1">
    <location>
        <begin position="184"/>
        <end position="204"/>
    </location>
</feature>
<organism evidence="2 3">
    <name type="scientific">Pyrocoelia pectoralis</name>
    <dbReference type="NCBI Taxonomy" id="417401"/>
    <lineage>
        <taxon>Eukaryota</taxon>
        <taxon>Metazoa</taxon>
        <taxon>Ecdysozoa</taxon>
        <taxon>Arthropoda</taxon>
        <taxon>Hexapoda</taxon>
        <taxon>Insecta</taxon>
        <taxon>Pterygota</taxon>
        <taxon>Neoptera</taxon>
        <taxon>Endopterygota</taxon>
        <taxon>Coleoptera</taxon>
        <taxon>Polyphaga</taxon>
        <taxon>Elateriformia</taxon>
        <taxon>Elateroidea</taxon>
        <taxon>Lampyridae</taxon>
        <taxon>Lampyrinae</taxon>
        <taxon>Pyrocoelia</taxon>
    </lineage>
</organism>
<dbReference type="GO" id="GO:0032981">
    <property type="term" value="P:mitochondrial respiratory chain complex I assembly"/>
    <property type="evidence" value="ECO:0007669"/>
    <property type="project" value="InterPro"/>
</dbReference>
<protein>
    <recommendedName>
        <fullName evidence="4">Protein NDUFAF4 homolog</fullName>
    </recommendedName>
</protein>
<dbReference type="PANTHER" id="PTHR13338:SF4">
    <property type="entry name" value="NADH DEHYDROGENASE [UBIQUINONE] 1 ALPHA SUBCOMPLEX ASSEMBLY FACTOR 4"/>
    <property type="match status" value="1"/>
</dbReference>
<dbReference type="EMBL" id="JAVRBK010000001">
    <property type="protein sequence ID" value="KAK5650669.1"/>
    <property type="molecule type" value="Genomic_DNA"/>
</dbReference>
<accession>A0AAN7VW44</accession>
<dbReference type="GO" id="GO:0005739">
    <property type="term" value="C:mitochondrion"/>
    <property type="evidence" value="ECO:0007669"/>
    <property type="project" value="TreeGrafter"/>
</dbReference>
<dbReference type="PANTHER" id="PTHR13338">
    <property type="entry name" value="UPF0240 PROTEIN"/>
    <property type="match status" value="1"/>
</dbReference>
<evidence type="ECO:0008006" key="4">
    <source>
        <dbReference type="Google" id="ProtNLM"/>
    </source>
</evidence>
<name>A0AAN7VW44_9COLE</name>
<sequence length="204" mass="23461">MGKVLSVVLRPLREYNLENRAHKVISKDKPTLAPKHKIDPQYQQFLDEYPKVDQSKNETLNKFLQDVYVTSQDPMPQVSSESSSTKRSLPLNREIPVESEFGFREPTNVPYGRATLKSALKFISAYQTNPEENSIKKIVNDYKLKEETLVNILKYYRVFEIYIPSDPASKSSFAGPLIPRKKLVTRKPKQLTGDKSENENNKLV</sequence>
<dbReference type="Pfam" id="PF06784">
    <property type="entry name" value="UPF0240"/>
    <property type="match status" value="1"/>
</dbReference>
<evidence type="ECO:0000313" key="3">
    <source>
        <dbReference type="Proteomes" id="UP001329430"/>
    </source>
</evidence>
<evidence type="ECO:0000256" key="1">
    <source>
        <dbReference type="SAM" id="MobiDB-lite"/>
    </source>
</evidence>
<gene>
    <name evidence="2" type="ORF">RI129_001698</name>
</gene>
<evidence type="ECO:0000313" key="2">
    <source>
        <dbReference type="EMBL" id="KAK5650669.1"/>
    </source>
</evidence>
<dbReference type="Proteomes" id="UP001329430">
    <property type="component" value="Chromosome 1"/>
</dbReference>
<dbReference type="InterPro" id="IPR009622">
    <property type="entry name" value="NDUFAF4"/>
</dbReference>
<keyword evidence="3" id="KW-1185">Reference proteome</keyword>